<dbReference type="PANTHER" id="PTHR11918">
    <property type="entry name" value="RADICAL SAM PROTEINS"/>
    <property type="match status" value="1"/>
</dbReference>
<dbReference type="InterPro" id="IPR038135">
    <property type="entry name" value="Methylthiotransferase_N_sf"/>
</dbReference>
<evidence type="ECO:0000256" key="1">
    <source>
        <dbReference type="ARBA" id="ARBA00022679"/>
    </source>
</evidence>
<dbReference type="Proteomes" id="UP000044026">
    <property type="component" value="Unassembled WGS sequence"/>
</dbReference>
<accession>A0A0B7HDB0</accession>
<dbReference type="Gene3D" id="3.40.50.12160">
    <property type="entry name" value="Methylthiotransferase, N-terminal domain"/>
    <property type="match status" value="1"/>
</dbReference>
<dbReference type="GO" id="GO:0046872">
    <property type="term" value="F:metal ion binding"/>
    <property type="evidence" value="ECO:0007669"/>
    <property type="project" value="UniProtKB-KW"/>
</dbReference>
<dbReference type="PROSITE" id="PS51449">
    <property type="entry name" value="MTTASE_N"/>
    <property type="match status" value="1"/>
</dbReference>
<protein>
    <recommendedName>
        <fullName evidence="2">MTTase N-terminal domain-containing protein</fullName>
    </recommendedName>
</protein>
<dbReference type="AlphaFoldDB" id="A0A0B7HDB0"/>
<organism evidence="3 4">
    <name type="scientific">Capnocytophaga canimorsus</name>
    <dbReference type="NCBI Taxonomy" id="28188"/>
    <lineage>
        <taxon>Bacteria</taxon>
        <taxon>Pseudomonadati</taxon>
        <taxon>Bacteroidota</taxon>
        <taxon>Flavobacteriia</taxon>
        <taxon>Flavobacteriales</taxon>
        <taxon>Flavobacteriaceae</taxon>
        <taxon>Capnocytophaga</taxon>
    </lineage>
</organism>
<dbReference type="GO" id="GO:0051539">
    <property type="term" value="F:4 iron, 4 sulfur cluster binding"/>
    <property type="evidence" value="ECO:0007669"/>
    <property type="project" value="UniProtKB-KW"/>
</dbReference>
<dbReference type="Pfam" id="PF00919">
    <property type="entry name" value="UPF0004"/>
    <property type="match status" value="1"/>
</dbReference>
<evidence type="ECO:0000313" key="4">
    <source>
        <dbReference type="Proteomes" id="UP000044026"/>
    </source>
</evidence>
<keyword evidence="1" id="KW-0808">Transferase</keyword>
<sequence length="71" mass="8230">MQEKKKVAFYTLGCKLNFSETSTIARSFENEGFKKVEFEEKADIYVINTCSVTDNADKQFKQIVRKALKNQ</sequence>
<proteinExistence type="predicted"/>
<evidence type="ECO:0000259" key="2">
    <source>
        <dbReference type="PROSITE" id="PS51449"/>
    </source>
</evidence>
<name>A0A0B7HDB0_9FLAO</name>
<dbReference type="EMBL" id="CDOE01000060">
    <property type="protein sequence ID" value="CEN35892.1"/>
    <property type="molecule type" value="Genomic_DNA"/>
</dbReference>
<dbReference type="PANTHER" id="PTHR11918:SF45">
    <property type="entry name" value="THREONYLCARBAMOYLADENOSINE TRNA METHYLTHIOTRANSFERASE"/>
    <property type="match status" value="1"/>
</dbReference>
<evidence type="ECO:0000313" key="3">
    <source>
        <dbReference type="EMBL" id="CEN35892.1"/>
    </source>
</evidence>
<dbReference type="InterPro" id="IPR013848">
    <property type="entry name" value="Methylthiotransferase_N"/>
</dbReference>
<feature type="domain" description="MTTase N-terminal" evidence="2">
    <location>
        <begin position="5"/>
        <end position="71"/>
    </location>
</feature>
<dbReference type="GO" id="GO:0035598">
    <property type="term" value="F:tRNA (N(6)-L-threonylcarbamoyladenosine(37)-C(2))-methylthiotransferase activity"/>
    <property type="evidence" value="ECO:0007669"/>
    <property type="project" value="TreeGrafter"/>
</dbReference>
<reference evidence="3 4" key="1">
    <citation type="submission" date="2015-01" db="EMBL/GenBank/DDBJ databases">
        <authorList>
            <person name="Xiang T."/>
            <person name="Song Y."/>
            <person name="Huang L."/>
            <person name="Wang B."/>
            <person name="Wu P."/>
        </authorList>
    </citation>
    <scope>NUCLEOTIDE SEQUENCE [LARGE SCALE GENOMIC DNA]</scope>
    <source>
        <strain evidence="3 4">Cc12</strain>
    </source>
</reference>
<gene>
    <name evidence="3" type="ORF">CCAN12_630035</name>
</gene>